<reference evidence="4" key="2">
    <citation type="journal article" date="2016" name="Environ. Microbiol. Rep.">
        <title>Analysis of defence systems and a conjugative IncP-1 plasmid in the marine polyaromatic hydrocarbons-degrading bacterium Cycloclasticus sp. 78-ME.</title>
        <authorList>
            <person name="Yakimov M.M."/>
            <person name="Crisafi F."/>
            <person name="Messina E."/>
            <person name="Smedile F."/>
            <person name="Lopatina A."/>
            <person name="Denaro R."/>
            <person name="Pieper D.H."/>
            <person name="Golyshin P.N."/>
            <person name="Giuliano L."/>
        </authorList>
    </citation>
    <scope>NUCLEOTIDE SEQUENCE [LARGE SCALE GENOMIC DNA]</scope>
    <source>
        <strain evidence="4">78-ME</strain>
    </source>
</reference>
<dbReference type="Gene3D" id="3.90.550.10">
    <property type="entry name" value="Spore Coat Polysaccharide Biosynthesis Protein SpsA, Chain A"/>
    <property type="match status" value="1"/>
</dbReference>
<keyword evidence="4" id="KW-1185">Reference proteome</keyword>
<dbReference type="PATRIC" id="fig|1198232.3.peg.1407"/>
<keyword evidence="1" id="KW-1133">Transmembrane helix</keyword>
<organism evidence="3 4">
    <name type="scientific">Cycloclasticus zancles 78-ME</name>
    <dbReference type="NCBI Taxonomy" id="1198232"/>
    <lineage>
        <taxon>Bacteria</taxon>
        <taxon>Pseudomonadati</taxon>
        <taxon>Pseudomonadota</taxon>
        <taxon>Gammaproteobacteria</taxon>
        <taxon>Thiotrichales</taxon>
        <taxon>Piscirickettsiaceae</taxon>
        <taxon>Cycloclasticus</taxon>
    </lineage>
</organism>
<reference evidence="3 4" key="1">
    <citation type="submission" date="2013-05" db="EMBL/GenBank/DDBJ databases">
        <title>Between feast and famine: a lifestyle of most important marine PAH-degrading bacterium Cycloclasticus sp. 7ME.</title>
        <authorList>
            <person name="Yakimov M.M."/>
            <person name="Messina E."/>
            <person name="Genovese M."/>
            <person name="Denaro R."/>
            <person name="Crisafi F."/>
            <person name="Russo D."/>
            <person name="Cappello S."/>
            <person name="Santisi S."/>
            <person name="Smedile F."/>
            <person name="Golyshina O.V."/>
            <person name="Tran H."/>
            <person name="Pieper D.H."/>
            <person name="Golyshin P.N."/>
            <person name="Giuliano L."/>
        </authorList>
    </citation>
    <scope>NUCLEOTIDE SEQUENCE [LARGE SCALE GENOMIC DNA]</scope>
    <source>
        <strain evidence="3 4">78-ME</strain>
    </source>
</reference>
<dbReference type="AlphaFoldDB" id="S5T7I5"/>
<dbReference type="InterPro" id="IPR001173">
    <property type="entry name" value="Glyco_trans_2-like"/>
</dbReference>
<evidence type="ECO:0000259" key="2">
    <source>
        <dbReference type="Pfam" id="PF00535"/>
    </source>
</evidence>
<sequence>MSENIYKLSVVIVNYKTPLLTIDCLASLLPELEHINAKVVIVDNASNDGSYEKIHQWVKLHDNFGRIDMIRSSDNTGFSGGNNLGINHVEAEYYLLLNSDTLVRKGAIRILLESANKDKSVGLVGPRLEWPDSTPQESCFKFHTAISELIISATTSMVTKLLQSFVVAQAPQKELEYYDWESFACILIKKEVFKSVGLLDEGYFMYYEDVDFCFRAKEVGWKILNVPDSRVVHLRGGSSPVKSQSRLKKRLPRYYYESRTRYFYKRFGFFGLMMANIFWNLGNSIAILRSFFSSSFHTKASAYQWRDIWINFLDPLKPYVHPNSYD</sequence>
<dbReference type="EMBL" id="CP005996">
    <property type="protein sequence ID" value="AGS39746.1"/>
    <property type="molecule type" value="Genomic_DNA"/>
</dbReference>
<evidence type="ECO:0000313" key="4">
    <source>
        <dbReference type="Proteomes" id="UP000015380"/>
    </source>
</evidence>
<proteinExistence type="predicted"/>
<keyword evidence="1" id="KW-0812">Transmembrane</keyword>
<name>S5T7I5_9GAMM</name>
<dbReference type="InterPro" id="IPR029044">
    <property type="entry name" value="Nucleotide-diphossugar_trans"/>
</dbReference>
<dbReference type="Proteomes" id="UP000015380">
    <property type="component" value="Chromosome"/>
</dbReference>
<dbReference type="GO" id="GO:0016740">
    <property type="term" value="F:transferase activity"/>
    <property type="evidence" value="ECO:0007669"/>
    <property type="project" value="UniProtKB-KW"/>
</dbReference>
<dbReference type="RefSeq" id="WP_020932584.1">
    <property type="nucleotide sequence ID" value="NC_021917.1"/>
</dbReference>
<feature type="transmembrane region" description="Helical" evidence="1">
    <location>
        <begin position="267"/>
        <end position="288"/>
    </location>
</feature>
<dbReference type="CDD" id="cd04186">
    <property type="entry name" value="GT_2_like_c"/>
    <property type="match status" value="1"/>
</dbReference>
<dbReference type="eggNOG" id="COG1216">
    <property type="taxonomic scope" value="Bacteria"/>
</dbReference>
<dbReference type="SUPFAM" id="SSF53448">
    <property type="entry name" value="Nucleotide-diphospho-sugar transferases"/>
    <property type="match status" value="1"/>
</dbReference>
<dbReference type="KEGG" id="cza:CYCME_1418"/>
<evidence type="ECO:0000256" key="1">
    <source>
        <dbReference type="SAM" id="Phobius"/>
    </source>
</evidence>
<protein>
    <submittedName>
        <fullName evidence="3">Glycosyl transferase family 2</fullName>
    </submittedName>
</protein>
<gene>
    <name evidence="3" type="ORF">CYCME_1418</name>
</gene>
<feature type="domain" description="Glycosyltransferase 2-like" evidence="2">
    <location>
        <begin position="9"/>
        <end position="133"/>
    </location>
</feature>
<accession>S5T7I5</accession>
<keyword evidence="1" id="KW-0472">Membrane</keyword>
<keyword evidence="3" id="KW-0808">Transferase</keyword>
<dbReference type="Pfam" id="PF00535">
    <property type="entry name" value="Glycos_transf_2"/>
    <property type="match status" value="1"/>
</dbReference>
<evidence type="ECO:0000313" key="3">
    <source>
        <dbReference type="EMBL" id="AGS39746.1"/>
    </source>
</evidence>
<dbReference type="PANTHER" id="PTHR43179:SF7">
    <property type="entry name" value="RHAMNOSYLTRANSFERASE WBBL"/>
    <property type="match status" value="1"/>
</dbReference>
<dbReference type="HOGENOM" id="CLU_023845_0_5_6"/>
<dbReference type="PANTHER" id="PTHR43179">
    <property type="entry name" value="RHAMNOSYLTRANSFERASE WBBL"/>
    <property type="match status" value="1"/>
</dbReference>